<keyword evidence="2" id="KW-0479">Metal-binding</keyword>
<dbReference type="GO" id="GO:0005524">
    <property type="term" value="F:ATP binding"/>
    <property type="evidence" value="ECO:0007669"/>
    <property type="project" value="UniProtKB-KW"/>
</dbReference>
<dbReference type="GO" id="GO:0046872">
    <property type="term" value="F:metal ion binding"/>
    <property type="evidence" value="ECO:0007669"/>
    <property type="project" value="UniProtKB-KW"/>
</dbReference>
<dbReference type="AlphaFoldDB" id="X1UUI2"/>
<feature type="non-terminal residue" evidence="8">
    <location>
        <position position="248"/>
    </location>
</feature>
<keyword evidence="1" id="KW-0436">Ligase</keyword>
<dbReference type="InterPro" id="IPR005483">
    <property type="entry name" value="CPSase_dom"/>
</dbReference>
<dbReference type="Pfam" id="PF25596">
    <property type="entry name" value="CPSase_L_D1"/>
    <property type="match status" value="1"/>
</dbReference>
<gene>
    <name evidence="8" type="ORF">S12H4_48832</name>
</gene>
<evidence type="ECO:0000259" key="7">
    <source>
        <dbReference type="PROSITE" id="PS50975"/>
    </source>
</evidence>
<dbReference type="InterPro" id="IPR013815">
    <property type="entry name" value="ATP_grasp_subdomain_1"/>
</dbReference>
<comment type="caution">
    <text evidence="8">The sequence shown here is derived from an EMBL/GenBank/DDBJ whole genome shotgun (WGS) entry which is preliminary data.</text>
</comment>
<dbReference type="InterPro" id="IPR058047">
    <property type="entry name" value="CPSase_preATP-grasp"/>
</dbReference>
<keyword evidence="4" id="KW-0547">Nucleotide-binding</keyword>
<dbReference type="Gene3D" id="3.40.50.20">
    <property type="match status" value="1"/>
</dbReference>
<reference evidence="8" key="1">
    <citation type="journal article" date="2014" name="Front. Microbiol.">
        <title>High frequency of phylogenetically diverse reductive dehalogenase-homologous genes in deep subseafloor sedimentary metagenomes.</title>
        <authorList>
            <person name="Kawai M."/>
            <person name="Futagami T."/>
            <person name="Toyoda A."/>
            <person name="Takaki Y."/>
            <person name="Nishi S."/>
            <person name="Hori S."/>
            <person name="Arai W."/>
            <person name="Tsubouchi T."/>
            <person name="Morono Y."/>
            <person name="Uchiyama I."/>
            <person name="Ito T."/>
            <person name="Fujiyama A."/>
            <person name="Inagaki F."/>
            <person name="Takami H."/>
        </authorList>
    </citation>
    <scope>NUCLEOTIDE SEQUENCE</scope>
    <source>
        <strain evidence="8">Expedition CK06-06</strain>
    </source>
</reference>
<dbReference type="EMBL" id="BARW01030562">
    <property type="protein sequence ID" value="GAJ07282.1"/>
    <property type="molecule type" value="Genomic_DNA"/>
</dbReference>
<dbReference type="InterPro" id="IPR011761">
    <property type="entry name" value="ATP-grasp"/>
</dbReference>
<dbReference type="GO" id="GO:0005737">
    <property type="term" value="C:cytoplasm"/>
    <property type="evidence" value="ECO:0007669"/>
    <property type="project" value="TreeGrafter"/>
</dbReference>
<name>X1UUI2_9ZZZZ</name>
<accession>X1UUI2</accession>
<comment type="catalytic activity">
    <reaction evidence="6">
        <text>hydrogencarbonate + NH4(+) + 2 ATP = carbamoyl phosphate + 2 ADP + phosphate + 2 H(+)</text>
        <dbReference type="Rhea" id="RHEA:18029"/>
        <dbReference type="ChEBI" id="CHEBI:15378"/>
        <dbReference type="ChEBI" id="CHEBI:17544"/>
        <dbReference type="ChEBI" id="CHEBI:28938"/>
        <dbReference type="ChEBI" id="CHEBI:30616"/>
        <dbReference type="ChEBI" id="CHEBI:43474"/>
        <dbReference type="ChEBI" id="CHEBI:58228"/>
        <dbReference type="ChEBI" id="CHEBI:456216"/>
        <dbReference type="EC" id="6.3.4.16"/>
    </reaction>
</comment>
<dbReference type="PANTHER" id="PTHR11405">
    <property type="entry name" value="CARBAMOYLTRANSFERASE FAMILY MEMBER"/>
    <property type="match status" value="1"/>
</dbReference>
<dbReference type="PROSITE" id="PS50975">
    <property type="entry name" value="ATP_GRASP"/>
    <property type="match status" value="1"/>
</dbReference>
<evidence type="ECO:0000256" key="4">
    <source>
        <dbReference type="ARBA" id="ARBA00022741"/>
    </source>
</evidence>
<evidence type="ECO:0000256" key="2">
    <source>
        <dbReference type="ARBA" id="ARBA00022723"/>
    </source>
</evidence>
<dbReference type="PANTHER" id="PTHR11405:SF53">
    <property type="entry name" value="CARBAMOYL-PHOSPHATE SYNTHASE [AMMONIA], MITOCHONDRIAL"/>
    <property type="match status" value="1"/>
</dbReference>
<dbReference type="GO" id="GO:0006541">
    <property type="term" value="P:glutamine metabolic process"/>
    <property type="evidence" value="ECO:0007669"/>
    <property type="project" value="TreeGrafter"/>
</dbReference>
<dbReference type="SUPFAM" id="SSF52440">
    <property type="entry name" value="PreATP-grasp domain"/>
    <property type="match status" value="1"/>
</dbReference>
<evidence type="ECO:0000256" key="3">
    <source>
        <dbReference type="ARBA" id="ARBA00022737"/>
    </source>
</evidence>
<evidence type="ECO:0000256" key="1">
    <source>
        <dbReference type="ARBA" id="ARBA00022598"/>
    </source>
</evidence>
<organism evidence="8">
    <name type="scientific">marine sediment metagenome</name>
    <dbReference type="NCBI Taxonomy" id="412755"/>
    <lineage>
        <taxon>unclassified sequences</taxon>
        <taxon>metagenomes</taxon>
        <taxon>ecological metagenomes</taxon>
    </lineage>
</organism>
<keyword evidence="5" id="KW-0067">ATP-binding</keyword>
<dbReference type="GO" id="GO:0004087">
    <property type="term" value="F:carbamoyl-phosphate synthase (ammonia) activity"/>
    <property type="evidence" value="ECO:0007669"/>
    <property type="project" value="UniProtKB-EC"/>
</dbReference>
<evidence type="ECO:0000313" key="8">
    <source>
        <dbReference type="EMBL" id="GAJ07282.1"/>
    </source>
</evidence>
<dbReference type="PRINTS" id="PR00098">
    <property type="entry name" value="CPSASE"/>
</dbReference>
<feature type="non-terminal residue" evidence="8">
    <location>
        <position position="1"/>
    </location>
</feature>
<dbReference type="InterPro" id="IPR005479">
    <property type="entry name" value="CPAse_ATP-bd"/>
</dbReference>
<feature type="domain" description="ATP-grasp" evidence="7">
    <location>
        <begin position="114"/>
        <end position="205"/>
    </location>
</feature>
<evidence type="ECO:0000256" key="6">
    <source>
        <dbReference type="ARBA" id="ARBA00047359"/>
    </source>
</evidence>
<evidence type="ECO:0000256" key="5">
    <source>
        <dbReference type="ARBA" id="ARBA00022840"/>
    </source>
</evidence>
<dbReference type="FunFam" id="3.40.50.20:FF:000001">
    <property type="entry name" value="Carbamoyl-phosphate synthase large chain"/>
    <property type="match status" value="1"/>
</dbReference>
<dbReference type="InterPro" id="IPR016185">
    <property type="entry name" value="PreATP-grasp_dom_sf"/>
</dbReference>
<protein>
    <recommendedName>
        <fullName evidence="7">ATP-grasp domain-containing protein</fullName>
    </recommendedName>
</protein>
<keyword evidence="3" id="KW-0677">Repeat</keyword>
<dbReference type="Gene3D" id="3.30.1490.20">
    <property type="entry name" value="ATP-grasp fold, A domain"/>
    <property type="match status" value="1"/>
</dbReference>
<dbReference type="Gene3D" id="3.30.470.20">
    <property type="entry name" value="ATP-grasp fold, B domain"/>
    <property type="match status" value="1"/>
</dbReference>
<dbReference type="SUPFAM" id="SSF56059">
    <property type="entry name" value="Glutathione synthetase ATP-binding domain-like"/>
    <property type="match status" value="1"/>
</dbReference>
<dbReference type="Pfam" id="PF02786">
    <property type="entry name" value="CPSase_L_D2"/>
    <property type="match status" value="1"/>
</dbReference>
<dbReference type="GO" id="GO:0004088">
    <property type="term" value="F:carbamoyl-phosphate synthase (glutamine-hydrolyzing) activity"/>
    <property type="evidence" value="ECO:0007669"/>
    <property type="project" value="TreeGrafter"/>
</dbReference>
<sequence>IGQAAEFDYAGTQACKAMREEGVTSVLVNSNPATIMTDEGIADIIYIEPLTVDMVARIIERERPDGLLPTLGGQTGLNLAVDLADAGVLDKYNVKSLGTPIQTIRNAEDRELFKQLLISIGEPVPESQTVNNLKEARKVAKKIGLPVVIRPAYTLGGTGGGFATTWKELDKTATTGLAASPIHQILLEESLVGWKEIEYEVMRDGADNCITICNMENIDPMGVHTGDSIVVAPSQTLTNKEYQMLRTA</sequence>
<proteinExistence type="predicted"/>